<evidence type="ECO:0000313" key="1">
    <source>
        <dbReference type="EMBL" id="HGK23181.1"/>
    </source>
</evidence>
<dbReference type="EMBL" id="DTDV01000006">
    <property type="protein sequence ID" value="HGK23181.1"/>
    <property type="molecule type" value="Genomic_DNA"/>
</dbReference>
<sequence length="147" mass="16015">MKFKGLAILSLVILGLFSLSYAYGPRFGGYLANNVQLTKISGTVTKIANNPALTVTVKTTSGDKEVILGPAWLQIKELKVGSKIEIEGFESPVTKNFKAVRVVVDGKEVLNLSKNTAWGNPNYGNLRGRGRGLQNYPNCPCWNLQTN</sequence>
<protein>
    <submittedName>
        <fullName evidence="1">Uncharacterized protein</fullName>
    </submittedName>
</protein>
<reference evidence="1" key="1">
    <citation type="journal article" date="2020" name="mSystems">
        <title>Genome- and Community-Level Interaction Insights into Carbon Utilization and Element Cycling Functions of Hydrothermarchaeota in Hydrothermal Sediment.</title>
        <authorList>
            <person name="Zhou Z."/>
            <person name="Liu Y."/>
            <person name="Xu W."/>
            <person name="Pan J."/>
            <person name="Luo Z.H."/>
            <person name="Li M."/>
        </authorList>
    </citation>
    <scope>NUCLEOTIDE SEQUENCE [LARGE SCALE GENOMIC DNA]</scope>
    <source>
        <strain evidence="1">SpSt-70</strain>
    </source>
</reference>
<dbReference type="RefSeq" id="WP_012548026.1">
    <property type="nucleotide sequence ID" value="NZ_VTFL01000002.1"/>
</dbReference>
<gene>
    <name evidence="1" type="ORF">ENU78_01825</name>
</gene>
<comment type="caution">
    <text evidence="1">The sequence shown here is derived from an EMBL/GenBank/DDBJ whole genome shotgun (WGS) entry which is preliminary data.</text>
</comment>
<accession>A0A7C2CSI7</accession>
<name>A0A7C2CSI7_DICTH</name>
<proteinExistence type="predicted"/>
<organism evidence="1">
    <name type="scientific">Dictyoglomus thermophilum</name>
    <dbReference type="NCBI Taxonomy" id="14"/>
    <lineage>
        <taxon>Bacteria</taxon>
        <taxon>Pseudomonadati</taxon>
        <taxon>Dictyoglomota</taxon>
        <taxon>Dictyoglomia</taxon>
        <taxon>Dictyoglomales</taxon>
        <taxon>Dictyoglomaceae</taxon>
        <taxon>Dictyoglomus</taxon>
    </lineage>
</organism>
<dbReference type="OMA" id="YAYGPRF"/>
<dbReference type="AlphaFoldDB" id="A0A7C2CSI7"/>